<evidence type="ECO:0000313" key="2">
    <source>
        <dbReference type="Proteomes" id="UP000800094"/>
    </source>
</evidence>
<reference evidence="1" key="1">
    <citation type="journal article" date="2020" name="Stud. Mycol.">
        <title>101 Dothideomycetes genomes: a test case for predicting lifestyles and emergence of pathogens.</title>
        <authorList>
            <person name="Haridas S."/>
            <person name="Albert R."/>
            <person name="Binder M."/>
            <person name="Bloem J."/>
            <person name="Labutti K."/>
            <person name="Salamov A."/>
            <person name="Andreopoulos B."/>
            <person name="Baker S."/>
            <person name="Barry K."/>
            <person name="Bills G."/>
            <person name="Bluhm B."/>
            <person name="Cannon C."/>
            <person name="Castanera R."/>
            <person name="Culley D."/>
            <person name="Daum C."/>
            <person name="Ezra D."/>
            <person name="Gonzalez J."/>
            <person name="Henrissat B."/>
            <person name="Kuo A."/>
            <person name="Liang C."/>
            <person name="Lipzen A."/>
            <person name="Lutzoni F."/>
            <person name="Magnuson J."/>
            <person name="Mondo S."/>
            <person name="Nolan M."/>
            <person name="Ohm R."/>
            <person name="Pangilinan J."/>
            <person name="Park H.-J."/>
            <person name="Ramirez L."/>
            <person name="Alfaro M."/>
            <person name="Sun H."/>
            <person name="Tritt A."/>
            <person name="Yoshinaga Y."/>
            <person name="Zwiers L.-H."/>
            <person name="Turgeon B."/>
            <person name="Goodwin S."/>
            <person name="Spatafora J."/>
            <person name="Crous P."/>
            <person name="Grigoriev I."/>
        </authorList>
    </citation>
    <scope>NUCLEOTIDE SEQUENCE</scope>
    <source>
        <strain evidence="1">CBS 122368</strain>
    </source>
</reference>
<gene>
    <name evidence="1" type="ORF">BU26DRAFT_250055</name>
</gene>
<dbReference type="GeneID" id="54574454"/>
<keyword evidence="2" id="KW-1185">Reference proteome</keyword>
<dbReference type="EMBL" id="ML987192">
    <property type="protein sequence ID" value="KAF2252063.1"/>
    <property type="molecule type" value="Genomic_DNA"/>
</dbReference>
<name>A0A6A6IRB4_9PLEO</name>
<protein>
    <submittedName>
        <fullName evidence="1">Uncharacterized protein</fullName>
    </submittedName>
</protein>
<evidence type="ECO:0000313" key="1">
    <source>
        <dbReference type="EMBL" id="KAF2252063.1"/>
    </source>
</evidence>
<sequence>MHVAARPGAYPDFDGFYYCPNDPVVRFTGKFCLCSIHNALFFLRSSFQPYLGKIQSCSFGAELFLTRHFYRLDTGRSTRSTTDMLQLSSHDFSSSEARVTVLSIPRPKPRRRGATHTTRIEPCRPRVSRVACVTNTRLPKETVVPRCRIFGTGRS</sequence>
<organism evidence="1 2">
    <name type="scientific">Trematosphaeria pertusa</name>
    <dbReference type="NCBI Taxonomy" id="390896"/>
    <lineage>
        <taxon>Eukaryota</taxon>
        <taxon>Fungi</taxon>
        <taxon>Dikarya</taxon>
        <taxon>Ascomycota</taxon>
        <taxon>Pezizomycotina</taxon>
        <taxon>Dothideomycetes</taxon>
        <taxon>Pleosporomycetidae</taxon>
        <taxon>Pleosporales</taxon>
        <taxon>Massarineae</taxon>
        <taxon>Trematosphaeriaceae</taxon>
        <taxon>Trematosphaeria</taxon>
    </lineage>
</organism>
<dbReference type="Proteomes" id="UP000800094">
    <property type="component" value="Unassembled WGS sequence"/>
</dbReference>
<proteinExistence type="predicted"/>
<dbReference type="RefSeq" id="XP_033687067.1">
    <property type="nucleotide sequence ID" value="XM_033821124.1"/>
</dbReference>
<accession>A0A6A6IRB4</accession>
<dbReference type="AlphaFoldDB" id="A0A6A6IRB4"/>